<keyword evidence="10" id="KW-0067">ATP-binding</keyword>
<evidence type="ECO:0000313" key="10">
    <source>
        <dbReference type="EMBL" id="VTR94017.1"/>
    </source>
</evidence>
<evidence type="ECO:0000259" key="7">
    <source>
        <dbReference type="Pfam" id="PF07669"/>
    </source>
</evidence>
<evidence type="ECO:0000256" key="4">
    <source>
        <dbReference type="ARBA" id="ARBA00022691"/>
    </source>
</evidence>
<evidence type="ECO:0000256" key="6">
    <source>
        <dbReference type="SAM" id="MobiDB-lite"/>
    </source>
</evidence>
<dbReference type="GO" id="GO:0006304">
    <property type="term" value="P:DNA modification"/>
    <property type="evidence" value="ECO:0007669"/>
    <property type="project" value="InterPro"/>
</dbReference>
<feature type="domain" description="Type ISP restriction-modification enzyme coupler" evidence="9">
    <location>
        <begin position="177"/>
        <end position="299"/>
    </location>
</feature>
<evidence type="ECO:0000256" key="5">
    <source>
        <dbReference type="ARBA" id="ARBA00047942"/>
    </source>
</evidence>
<feature type="domain" description="Type II methyltransferase M.TaqI-like" evidence="7">
    <location>
        <begin position="439"/>
        <end position="556"/>
    </location>
</feature>
<keyword evidence="11" id="KW-1185">Reference proteome</keyword>
<dbReference type="InterPro" id="IPR050953">
    <property type="entry name" value="N4_N6_ade-DNA_methylase"/>
</dbReference>
<dbReference type="GO" id="GO:0004386">
    <property type="term" value="F:helicase activity"/>
    <property type="evidence" value="ECO:0007669"/>
    <property type="project" value="UniProtKB-KW"/>
</dbReference>
<name>A0A6P2CZM7_9BACT</name>
<keyword evidence="2" id="KW-0489">Methyltransferase</keyword>
<dbReference type="InterPro" id="IPR002052">
    <property type="entry name" value="DNA_methylase_N6_adenine_CS"/>
</dbReference>
<protein>
    <recommendedName>
        <fullName evidence="1">site-specific DNA-methyltransferase (adenine-specific)</fullName>
        <ecNumber evidence="1">2.1.1.72</ecNumber>
    </recommendedName>
</protein>
<organism evidence="10 11">
    <name type="scientific">Gemmata massiliana</name>
    <dbReference type="NCBI Taxonomy" id="1210884"/>
    <lineage>
        <taxon>Bacteria</taxon>
        <taxon>Pseudomonadati</taxon>
        <taxon>Planctomycetota</taxon>
        <taxon>Planctomycetia</taxon>
        <taxon>Gemmatales</taxon>
        <taxon>Gemmataceae</taxon>
        <taxon>Gemmata</taxon>
    </lineage>
</organism>
<keyword evidence="10" id="KW-0547">Nucleotide-binding</keyword>
<evidence type="ECO:0000313" key="11">
    <source>
        <dbReference type="Proteomes" id="UP000464178"/>
    </source>
</evidence>
<dbReference type="AlphaFoldDB" id="A0A6P2CZM7"/>
<proteinExistence type="predicted"/>
<dbReference type="PRINTS" id="PR00507">
    <property type="entry name" value="N12N6MTFRASE"/>
</dbReference>
<feature type="region of interest" description="Disordered" evidence="6">
    <location>
        <begin position="1"/>
        <end position="22"/>
    </location>
</feature>
<dbReference type="EMBL" id="LR593886">
    <property type="protein sequence ID" value="VTR94017.1"/>
    <property type="molecule type" value="Genomic_DNA"/>
</dbReference>
<keyword evidence="4" id="KW-0949">S-adenosyl-L-methionine</keyword>
<dbReference type="PANTHER" id="PTHR33841">
    <property type="entry name" value="DNA METHYLTRANSFERASE YEEA-RELATED"/>
    <property type="match status" value="1"/>
</dbReference>
<keyword evidence="3" id="KW-0808">Transferase</keyword>
<evidence type="ECO:0000259" key="9">
    <source>
        <dbReference type="Pfam" id="PF22240"/>
    </source>
</evidence>
<dbReference type="SUPFAM" id="SSF53335">
    <property type="entry name" value="S-adenosyl-L-methionine-dependent methyltransferases"/>
    <property type="match status" value="1"/>
</dbReference>
<dbReference type="PANTHER" id="PTHR33841:SF1">
    <property type="entry name" value="DNA METHYLTRANSFERASE A"/>
    <property type="match status" value="1"/>
</dbReference>
<sequence>MSRPSKKVLPSRAATSSSHGRTHRSVLTAIKAYHATLKSFADRGVIHEGATETAFGRLLTDTAGLHRWTLIPKQGMRVNGRFIVPDGTLQDEYHLPRGYWEAKDTDDNLETEIEKKIEKKYPLTNTIFEDTRRAFLFQNGKETARFDLTKSSPVEDLLTTFYAFTEPDIIGFERAIEEFQARVPELGKGLATLITESHKKNKAFQTTFGDFFDLCRASLNPNIRTDAVDEMLVQHLLTERLFRKVFGDSDFVQRNVIAQKVDAVVQALVLKSFNRDEYLKPLDRFYKAIEKAAETIDDFQGKQHFLNTVYERFFQGYSVKLADTHGIVCTPQSMVDFMCSSVSEVLQNEFGTALGADGVNVLDPCTGMGNFAVNLIRRVPKKNLPRFYRNNLFANEVMLLPYYIASLNVEHAYYEETGEYEACDGLCFVDTLDLADPRQRSLELFEEKNAARVEKQKGAAITVIVGNPPYNAWQLNENDNNKNRKYEVVDERVRLTYSRDSTARNKSALSDPYVKFFRWATDRLDSRDGIVCFVSNNSFVEQIAFDGMRKQLLKDFTRIYHLHLEGNVRENPKLAGTTYNAFGIQVGVGITIAIRSKRHTDRRLYFHRIDKNLRRQEKLAWLSQRKTCSGVPWQLLKPDVRHTWLVPENEDKFAQFIPFSGASGSVTTLHPIFRLDCVGVKTNRDQVVYDHNRSALETRVKDFIEEYNGEVDRFKRAKGKINVDDFVRYDKIKWSRDLKADLKRGRDCTFSESKVRTALYRPFCKQLLFFDRIMNEEVYLFPQTFPTVASESENRVIVVSDVGYRADGFSVLMSDRVVDQHLCASVDAHRCFPFYVYDEDGSNRRDNVTDQILEQFQTRYQDDSITKWDIFHYVYGILHHPGYRAKFSNNLKKSPPRIPFAPDFRAFANAGHELAELHLNYEDSPPDLLKYETTPDVPLSYEVTEKMKLSKDKTRLWVNASLTLADIPPEAFKYRLGNRSALEWMIDQYHVIEDGGIRSDPNRPDDEEYIVRLVCQVVRISVLTFKIVEALPTEYSVPSTVTADTLS</sequence>
<dbReference type="GO" id="GO:0003676">
    <property type="term" value="F:nucleic acid binding"/>
    <property type="evidence" value="ECO:0007669"/>
    <property type="project" value="InterPro"/>
</dbReference>
<keyword evidence="10" id="KW-0378">Hydrolase</keyword>
<gene>
    <name evidence="10" type="ORF">SOIL9_36970</name>
</gene>
<keyword evidence="10" id="KW-0347">Helicase</keyword>
<dbReference type="Pfam" id="PF22240">
    <property type="entry name" value="ISP_coupler"/>
    <property type="match status" value="1"/>
</dbReference>
<evidence type="ECO:0000256" key="1">
    <source>
        <dbReference type="ARBA" id="ARBA00011900"/>
    </source>
</evidence>
<dbReference type="InterPro" id="IPR053980">
    <property type="entry name" value="ISP_coupler"/>
</dbReference>
<feature type="domain" description="Type ISP restriction-modification enzyme LLaBIII C-terminal specificity" evidence="8">
    <location>
        <begin position="672"/>
        <end position="1012"/>
    </location>
</feature>
<accession>A0A6P2CZM7</accession>
<comment type="catalytic activity">
    <reaction evidence="5">
        <text>a 2'-deoxyadenosine in DNA + S-adenosyl-L-methionine = an N(6)-methyl-2'-deoxyadenosine in DNA + S-adenosyl-L-homocysteine + H(+)</text>
        <dbReference type="Rhea" id="RHEA:15197"/>
        <dbReference type="Rhea" id="RHEA-COMP:12418"/>
        <dbReference type="Rhea" id="RHEA-COMP:12419"/>
        <dbReference type="ChEBI" id="CHEBI:15378"/>
        <dbReference type="ChEBI" id="CHEBI:57856"/>
        <dbReference type="ChEBI" id="CHEBI:59789"/>
        <dbReference type="ChEBI" id="CHEBI:90615"/>
        <dbReference type="ChEBI" id="CHEBI:90616"/>
        <dbReference type="EC" id="2.1.1.72"/>
    </reaction>
</comment>
<dbReference type="InterPro" id="IPR041635">
    <property type="entry name" value="Type_ISP_LLaBIII_C"/>
</dbReference>
<dbReference type="REBASE" id="372655">
    <property type="entry name" value="Gma9ORF36970P"/>
</dbReference>
<dbReference type="InterPro" id="IPR011639">
    <property type="entry name" value="MethylTrfase_TaqI-like_dom"/>
</dbReference>
<evidence type="ECO:0000256" key="2">
    <source>
        <dbReference type="ARBA" id="ARBA00022603"/>
    </source>
</evidence>
<dbReference type="Pfam" id="PF07669">
    <property type="entry name" value="Eco57I"/>
    <property type="match status" value="1"/>
</dbReference>
<dbReference type="GO" id="GO:0032259">
    <property type="term" value="P:methylation"/>
    <property type="evidence" value="ECO:0007669"/>
    <property type="project" value="UniProtKB-KW"/>
</dbReference>
<dbReference type="EC" id="2.1.1.72" evidence="1"/>
<dbReference type="KEGG" id="gms:SOIL9_36970"/>
<evidence type="ECO:0000259" key="8">
    <source>
        <dbReference type="Pfam" id="PF18135"/>
    </source>
</evidence>
<reference evidence="10 11" key="1">
    <citation type="submission" date="2019-05" db="EMBL/GenBank/DDBJ databases">
        <authorList>
            <consortium name="Science for Life Laboratories"/>
        </authorList>
    </citation>
    <scope>NUCLEOTIDE SEQUENCE [LARGE SCALE GENOMIC DNA]</scope>
    <source>
        <strain evidence="10">Soil9</strain>
    </source>
</reference>
<dbReference type="PROSITE" id="PS00092">
    <property type="entry name" value="N6_MTASE"/>
    <property type="match status" value="1"/>
</dbReference>
<dbReference type="GO" id="GO:0009007">
    <property type="term" value="F:site-specific DNA-methyltransferase (adenine-specific) activity"/>
    <property type="evidence" value="ECO:0007669"/>
    <property type="project" value="UniProtKB-EC"/>
</dbReference>
<evidence type="ECO:0000256" key="3">
    <source>
        <dbReference type="ARBA" id="ARBA00022679"/>
    </source>
</evidence>
<dbReference type="Gene3D" id="3.40.50.150">
    <property type="entry name" value="Vaccinia Virus protein VP39"/>
    <property type="match status" value="1"/>
</dbReference>
<dbReference type="InterPro" id="IPR029063">
    <property type="entry name" value="SAM-dependent_MTases_sf"/>
</dbReference>
<dbReference type="Pfam" id="PF18135">
    <property type="entry name" value="Type_ISP_C"/>
    <property type="match status" value="1"/>
</dbReference>
<dbReference type="Proteomes" id="UP000464178">
    <property type="component" value="Chromosome"/>
</dbReference>